<name>A0A1G4J5K2_9SACH</name>
<comment type="similarity">
    <text evidence="2">Belongs to the SFR1/MEI5 family.</text>
</comment>
<protein>
    <submittedName>
        <fullName evidence="7">LAMI_0C10176g1_1</fullName>
    </submittedName>
</protein>
<evidence type="ECO:0000256" key="3">
    <source>
        <dbReference type="ARBA" id="ARBA00022763"/>
    </source>
</evidence>
<gene>
    <name evidence="7" type="ORF">LAMI_0C10176G</name>
</gene>
<evidence type="ECO:0000256" key="4">
    <source>
        <dbReference type="ARBA" id="ARBA00023204"/>
    </source>
</evidence>
<keyword evidence="5" id="KW-0539">Nucleus</keyword>
<proteinExistence type="inferred from homology"/>
<reference evidence="8" key="1">
    <citation type="submission" date="2016-03" db="EMBL/GenBank/DDBJ databases">
        <authorList>
            <person name="Devillers H."/>
        </authorList>
    </citation>
    <scope>NUCLEOTIDE SEQUENCE [LARGE SCALE GENOMIC DNA]</scope>
</reference>
<dbReference type="GO" id="GO:0006281">
    <property type="term" value="P:DNA repair"/>
    <property type="evidence" value="ECO:0007669"/>
    <property type="project" value="UniProtKB-KW"/>
</dbReference>
<dbReference type="AlphaFoldDB" id="A0A1G4J5K2"/>
<evidence type="ECO:0000313" key="8">
    <source>
        <dbReference type="Proteomes" id="UP000191024"/>
    </source>
</evidence>
<keyword evidence="3" id="KW-0227">DNA damage</keyword>
<dbReference type="Pfam" id="PF10376">
    <property type="entry name" value="Mei5"/>
    <property type="match status" value="1"/>
</dbReference>
<dbReference type="GO" id="GO:0005634">
    <property type="term" value="C:nucleus"/>
    <property type="evidence" value="ECO:0007669"/>
    <property type="project" value="UniProtKB-SubCell"/>
</dbReference>
<dbReference type="EMBL" id="LT598466">
    <property type="protein sequence ID" value="SCU85112.1"/>
    <property type="molecule type" value="Genomic_DNA"/>
</dbReference>
<dbReference type="Gene3D" id="6.10.140.1020">
    <property type="match status" value="1"/>
</dbReference>
<dbReference type="InterPro" id="IPR018468">
    <property type="entry name" value="SFR1/Mei5"/>
</dbReference>
<sequence>MVTKLAVSKNEYRSKDGFKDGYQVANRKDLKRRNEKREVTLITDINQLKRKILHLKSGIKILNSYEKETEVENLAFKWRRICQAGMAYMLNSTLIKIDKMGGYEELVRREIEAEKRKIEYQFSDNLEQDIENLLESEEFKMLSTDEQQEYRDKMDAKRQEVEDLQQKELQKLEEKLGKTRETQMTMQELARRLNVDYKMVFEE</sequence>
<dbReference type="STRING" id="1230905.A0A1G4J5K2"/>
<comment type="subcellular location">
    <subcellularLocation>
        <location evidence="1">Nucleus</location>
    </subcellularLocation>
</comment>
<evidence type="ECO:0000256" key="2">
    <source>
        <dbReference type="ARBA" id="ARBA00008729"/>
    </source>
</evidence>
<evidence type="ECO:0000256" key="1">
    <source>
        <dbReference type="ARBA" id="ARBA00004123"/>
    </source>
</evidence>
<organism evidence="7 8">
    <name type="scientific">Lachancea mirantina</name>
    <dbReference type="NCBI Taxonomy" id="1230905"/>
    <lineage>
        <taxon>Eukaryota</taxon>
        <taxon>Fungi</taxon>
        <taxon>Dikarya</taxon>
        <taxon>Ascomycota</taxon>
        <taxon>Saccharomycotina</taxon>
        <taxon>Saccharomycetes</taxon>
        <taxon>Saccharomycetales</taxon>
        <taxon>Saccharomycetaceae</taxon>
        <taxon>Lachancea</taxon>
    </lineage>
</organism>
<evidence type="ECO:0000256" key="5">
    <source>
        <dbReference type="ARBA" id="ARBA00023242"/>
    </source>
</evidence>
<evidence type="ECO:0000256" key="6">
    <source>
        <dbReference type="SAM" id="Coils"/>
    </source>
</evidence>
<keyword evidence="4" id="KW-0234">DNA repair</keyword>
<accession>A0A1G4J5K2</accession>
<keyword evidence="8" id="KW-1185">Reference proteome</keyword>
<feature type="coiled-coil region" evidence="6">
    <location>
        <begin position="147"/>
        <end position="182"/>
    </location>
</feature>
<dbReference type="Proteomes" id="UP000191024">
    <property type="component" value="Chromosome C"/>
</dbReference>
<keyword evidence="6" id="KW-0175">Coiled coil</keyword>
<evidence type="ECO:0000313" key="7">
    <source>
        <dbReference type="EMBL" id="SCU85112.1"/>
    </source>
</evidence>
<dbReference type="OrthoDB" id="27934at2759"/>